<dbReference type="InterPro" id="IPR011990">
    <property type="entry name" value="TPR-like_helical_dom_sf"/>
</dbReference>
<evidence type="ECO:0000256" key="6">
    <source>
        <dbReference type="ARBA" id="ARBA00023069"/>
    </source>
</evidence>
<dbReference type="Pfam" id="PF00400">
    <property type="entry name" value="WD40"/>
    <property type="match status" value="1"/>
</dbReference>
<dbReference type="FunFam" id="1.25.40.470:FF:000008">
    <property type="entry name" value="Intraflagellar transport protein 172 homolog"/>
    <property type="match status" value="1"/>
</dbReference>
<dbReference type="SUPFAM" id="SSF50978">
    <property type="entry name" value="WD40 repeat-like"/>
    <property type="match status" value="1"/>
</dbReference>
<accession>A0A8B8CSD3</accession>
<evidence type="ECO:0000313" key="12">
    <source>
        <dbReference type="Proteomes" id="UP000694844"/>
    </source>
</evidence>
<comment type="similarity">
    <text evidence="8">Belongs to the IFT172 family.</text>
</comment>
<keyword evidence="5" id="KW-0802">TPR repeat</keyword>
<evidence type="ECO:0000256" key="1">
    <source>
        <dbReference type="ARBA" id="ARBA00004138"/>
    </source>
</evidence>
<evidence type="ECO:0000256" key="3">
    <source>
        <dbReference type="ARBA" id="ARBA00022574"/>
    </source>
</evidence>
<dbReference type="FunFam" id="2.130.10.10:FF:001535">
    <property type="entry name" value="Intraflagellar transport protein 172 homolog"/>
    <property type="match status" value="1"/>
</dbReference>
<evidence type="ECO:0000256" key="9">
    <source>
        <dbReference type="ARBA" id="ARBA00073483"/>
    </source>
</evidence>
<evidence type="ECO:0000256" key="4">
    <source>
        <dbReference type="ARBA" id="ARBA00022737"/>
    </source>
</evidence>
<dbReference type="Pfam" id="PF23387">
    <property type="entry name" value="TPR_IFT80_172"/>
    <property type="match status" value="1"/>
</dbReference>
<dbReference type="InterPro" id="IPR036322">
    <property type="entry name" value="WD40_repeat_dom_sf"/>
</dbReference>
<dbReference type="SUPFAM" id="SSF69322">
    <property type="entry name" value="Tricorn protease domain 2"/>
    <property type="match status" value="1"/>
</dbReference>
<reference evidence="13" key="1">
    <citation type="submission" date="2025-08" db="UniProtKB">
        <authorList>
            <consortium name="RefSeq"/>
        </authorList>
    </citation>
    <scope>IDENTIFICATION</scope>
    <source>
        <tissue evidence="13">Whole sample</tissue>
    </source>
</reference>
<dbReference type="InterPro" id="IPR015943">
    <property type="entry name" value="WD40/YVTN_repeat-like_dom_sf"/>
</dbReference>
<dbReference type="GO" id="GO:0030992">
    <property type="term" value="C:intraciliary transport particle B"/>
    <property type="evidence" value="ECO:0007669"/>
    <property type="project" value="TreeGrafter"/>
</dbReference>
<dbReference type="GO" id="GO:0042073">
    <property type="term" value="P:intraciliary transport"/>
    <property type="evidence" value="ECO:0007669"/>
    <property type="project" value="TreeGrafter"/>
</dbReference>
<dbReference type="Gene3D" id="2.130.10.10">
    <property type="entry name" value="YVTN repeat-like/Quinoprotein amine dehydrogenase"/>
    <property type="match status" value="2"/>
</dbReference>
<keyword evidence="7" id="KW-0966">Cell projection</keyword>
<keyword evidence="2" id="KW-0217">Developmental protein</keyword>
<evidence type="ECO:0000259" key="11">
    <source>
        <dbReference type="Pfam" id="PF24762"/>
    </source>
</evidence>
<protein>
    <recommendedName>
        <fullName evidence="9">Intraflagellar transport protein 172 homolog</fullName>
    </recommendedName>
</protein>
<dbReference type="FunFam" id="1.25.40.470:FF:000012">
    <property type="entry name" value="intraflagellar transport protein 172 homolog"/>
    <property type="match status" value="1"/>
</dbReference>
<gene>
    <name evidence="13" type="primary">LOC111120713</name>
</gene>
<comment type="subcellular location">
    <subcellularLocation>
        <location evidence="1">Cell projection</location>
        <location evidence="1">Cilium</location>
    </subcellularLocation>
</comment>
<dbReference type="InterPro" id="IPR056157">
    <property type="entry name" value="TPR_IFT80_172_dom"/>
</dbReference>
<name>A0A8B8CSD3_CRAVI</name>
<dbReference type="InterPro" id="IPR001680">
    <property type="entry name" value="WD40_rpt"/>
</dbReference>
<keyword evidence="12" id="KW-1185">Reference proteome</keyword>
<dbReference type="SMART" id="SM00320">
    <property type="entry name" value="WD40"/>
    <property type="match status" value="7"/>
</dbReference>
<proteinExistence type="inferred from homology"/>
<evidence type="ECO:0000256" key="2">
    <source>
        <dbReference type="ARBA" id="ARBA00022473"/>
    </source>
</evidence>
<dbReference type="GO" id="GO:0036064">
    <property type="term" value="C:ciliary basal body"/>
    <property type="evidence" value="ECO:0007669"/>
    <property type="project" value="TreeGrafter"/>
</dbReference>
<evidence type="ECO:0000259" key="10">
    <source>
        <dbReference type="Pfam" id="PF23387"/>
    </source>
</evidence>
<dbReference type="GeneID" id="111120713"/>
<dbReference type="Pfam" id="PF24762">
    <property type="entry name" value="TPR_IF140-IFT172"/>
    <property type="match status" value="1"/>
</dbReference>
<evidence type="ECO:0000256" key="5">
    <source>
        <dbReference type="ARBA" id="ARBA00022803"/>
    </source>
</evidence>
<sequence>MQLKHLKNLLPPQDGAAKVCCIAWAPSNQKMAVCTSDRVILLFDEQGEKRDKFSTKPADSKYGKRSYTVKGLAFSGDSTKIAVGQTDNIIYVYKIGEEWGDKKVICNKFVQQSAVTCLIWPPDQPIVFGLADGKVRAANIKTNKSSTIYGTESYVVSLASNPSGKGFLSGHADGAIVRYFFDDEGSGDSQGKISTHPCPPYALAFSQNSIVAAGCDKRIIAYGREGRSFQHFDYSREEDEHEFTCAVSSPSGQSIVIGSFDKLRVLNWSPRRQMWDEPKLKEIPHLYTITALAWKKDGSRVTCGTLCGGVEIFDCCLKRTIYKNKFEMTHVGLSQVIVKNLSSGQRVVLKSHYGYEIDEVRIMGKDRYLVAHTSDTILLGDLQNNKLSEIPWQASGGNEKYYFDNESVCMIFNAGELALIEYGANEVLGCVRTEFMNPHLISVRLNERKQRGVEDNKKIAYLLDLKTIAIMDLVTGMTIGQVSHESKIDWLELNETGRKILFRDKRMRLNLYDIESQHRTTILNYCSYVQWVPGSDVVVGQNRGNLCIWYNIDAPERVTMFPIKGDIVDLEKADGKTEVVVQEGVQTISYTLDEGLIEFGTAIDDGDFERAVSFLETLEMSAETEAMWKTLSKLAMEDRQLHIAERCFSALGDIAKARYMKETFRLAEEISKTKGGDGFNHYKVRARLAIMDKRFKEAESIFLEQNHVDEAMEMYQEMHMWDEAIEVAEAKMHPELDNLKRSYYQWLMNTGQEEAAGELKEKEEDYLAAINLYMKAGLPARAARVATSREELMSNSELISRIASALIKGELYERAGDMYEKIKDAARAMECFKKGHAFRRAVDLARYAFPAEVVKLEEQWGDYLASQKQLDAAINHFIEAGATTKAVESAIQSRQWLKAVQILEIQDSSMSAKYYKQIADHYASIGEYEKAEQYYVEAGCTREAVDMYNNAGRWEMAHKLASTYMKSDDVSTLYISQARQLESQAKFKEAERLYVAVQEPDLAITMYKKHKMYGDMIRLVKVHHPDLVQDTHLHLARELESDGNMRQAEHHFLEAGDWKAAVNMYRSQDMWEEAHRVAKNSGGATAAKQVAYLWAKSLGGDSAVKLLAKFGLVDAAIEYASENCAFDFAFELARLANKNKLPEIHLKHAMYLEDEGRFHEAEAEFIKASKPKEAVLMYVHNQDWDSAQRVAEQSDPDSVADVLVGQARFAFEEKEFAKAESYLLRAQRPELAVKYYKESGMWQDALRVCKEYIPHKLQHLQDEYEREMADKGGQSGIEAMVRQAREWESSGEYARAVECYLKVTTNLTDDRNVLEKCWLKAGDLAVKFLGQERAQTVAEIAGPRLAEIRKFEQAAELYLNVDLIKDAIDMFIAAEEWNKAKRVAKELEPRLEAYVDEKYKDSLKNQGKAEQLASVDVVGALDMYIEKGEWEKCLETAAQQNAKVLHKYAALYATHLIKNNDSRKALDIYVKYGAPANAQNFNIYKRIFSDIINMRGLDKADAYHTWGELRDVLFDLVDNMSKSSDANSPPHAEFESLLLIAHYHANRSAFQPHKSLEELATKLAISLLRHTDIIPADKAFYEAGMMCRSVGWENAAFVFLNRYLDISEAIEEGSLDMLDHSDFQDTDIPFEIPLPEKAYLTNQQHEEVKEWVLAVSMDQKVEQVLPRDERNCYEASLIAPDTGIRSQPCVVTGYPVLKSPMEFKRPGMVANKDDWNKIIMAAKVSHSPELNDVLKFIGVWCGSTPNPSYSFQ</sequence>
<dbReference type="OrthoDB" id="2186662at2759"/>
<keyword evidence="6" id="KW-0969">Cilium</keyword>
<dbReference type="Gene3D" id="1.25.40.470">
    <property type="match status" value="4"/>
</dbReference>
<dbReference type="PANTHER" id="PTHR15722:SF2">
    <property type="entry name" value="INTRAFLAGELLAR TRANSPORT PROTEIN 172 HOMOLOG"/>
    <property type="match status" value="1"/>
</dbReference>
<dbReference type="KEGG" id="cvn:111120713"/>
<evidence type="ECO:0000256" key="7">
    <source>
        <dbReference type="ARBA" id="ARBA00023273"/>
    </source>
</evidence>
<evidence type="ECO:0000313" key="13">
    <source>
        <dbReference type="RefSeq" id="XP_022317346.1"/>
    </source>
</evidence>
<dbReference type="GO" id="GO:0005930">
    <property type="term" value="C:axoneme"/>
    <property type="evidence" value="ECO:0007669"/>
    <property type="project" value="TreeGrafter"/>
</dbReference>
<keyword evidence="3" id="KW-0853">WD repeat</keyword>
<dbReference type="RefSeq" id="XP_022317346.1">
    <property type="nucleotide sequence ID" value="XM_022461638.1"/>
</dbReference>
<keyword evidence="4" id="KW-0677">Repeat</keyword>
<dbReference type="Proteomes" id="UP000694844">
    <property type="component" value="Chromosome 2"/>
</dbReference>
<dbReference type="InterPro" id="IPR056168">
    <property type="entry name" value="TPR_IF140/IFT172/WDR19"/>
</dbReference>
<evidence type="ECO:0000256" key="8">
    <source>
        <dbReference type="ARBA" id="ARBA00038130"/>
    </source>
</evidence>
<feature type="domain" description="IFT80/172/WDR35 TPR" evidence="10">
    <location>
        <begin position="627"/>
        <end position="762"/>
    </location>
</feature>
<dbReference type="FunFam" id="2.130.10.10:FF:002910">
    <property type="entry name" value="Predicted protein"/>
    <property type="match status" value="1"/>
</dbReference>
<dbReference type="PANTHER" id="PTHR15722">
    <property type="entry name" value="IFT140/172-RELATED"/>
    <property type="match status" value="1"/>
</dbReference>
<feature type="domain" description="IF140/IFT172/WDR19 TPR" evidence="11">
    <location>
        <begin position="962"/>
        <end position="1192"/>
    </location>
</feature>
<organism evidence="12 13">
    <name type="scientific">Crassostrea virginica</name>
    <name type="common">Eastern oyster</name>
    <dbReference type="NCBI Taxonomy" id="6565"/>
    <lineage>
        <taxon>Eukaryota</taxon>
        <taxon>Metazoa</taxon>
        <taxon>Spiralia</taxon>
        <taxon>Lophotrochozoa</taxon>
        <taxon>Mollusca</taxon>
        <taxon>Bivalvia</taxon>
        <taxon>Autobranchia</taxon>
        <taxon>Pteriomorphia</taxon>
        <taxon>Ostreida</taxon>
        <taxon>Ostreoidea</taxon>
        <taxon>Ostreidae</taxon>
        <taxon>Crassostrea</taxon>
    </lineage>
</organism>
<dbReference type="FunFam" id="1.25.40.470:FF:000013">
    <property type="entry name" value="intraflagellar transport protein 172 homolog"/>
    <property type="match status" value="1"/>
</dbReference>
<dbReference type="SUPFAM" id="SSF48452">
    <property type="entry name" value="TPR-like"/>
    <property type="match status" value="1"/>
</dbReference>